<name>A0A8S5RF46_9VIRU</name>
<protein>
    <submittedName>
        <fullName evidence="1">Uncharacterized protein</fullName>
    </submittedName>
</protein>
<dbReference type="EMBL" id="BK059095">
    <property type="protein sequence ID" value="DAE29604.1"/>
    <property type="molecule type" value="Genomic_DNA"/>
</dbReference>
<accession>A0A8S5RF46</accession>
<evidence type="ECO:0000313" key="1">
    <source>
        <dbReference type="EMBL" id="DAE29604.1"/>
    </source>
</evidence>
<proteinExistence type="predicted"/>
<reference evidence="1" key="1">
    <citation type="journal article" date="2021" name="Proc. Natl. Acad. Sci. U.S.A.">
        <title>A Catalog of Tens of Thousands of Viruses from Human Metagenomes Reveals Hidden Associations with Chronic Diseases.</title>
        <authorList>
            <person name="Tisza M.J."/>
            <person name="Buck C.B."/>
        </authorList>
    </citation>
    <scope>NUCLEOTIDE SEQUENCE</scope>
    <source>
        <strain evidence="1">CtkyY8</strain>
    </source>
</reference>
<organism evidence="1">
    <name type="scientific">virus sp. ctkyY8</name>
    <dbReference type="NCBI Taxonomy" id="2827995"/>
    <lineage>
        <taxon>Viruses</taxon>
    </lineage>
</organism>
<sequence length="32" mass="3698">MPAFFRQLERLSFGDEQTALAILEQSIANSWQ</sequence>